<evidence type="ECO:0000313" key="5">
    <source>
        <dbReference type="Proteomes" id="UP000229498"/>
    </source>
</evidence>
<keyword evidence="3" id="KW-1284">Encapsulin nanocompartment</keyword>
<dbReference type="EMBL" id="PHIG01000038">
    <property type="protein sequence ID" value="PJK28879.1"/>
    <property type="molecule type" value="Genomic_DNA"/>
</dbReference>
<comment type="subcellular location">
    <subcellularLocation>
        <location evidence="1">Encapsulin nanocompartment</location>
    </subcellularLocation>
</comment>
<dbReference type="InterPro" id="IPR051429">
    <property type="entry name" value="Encapsulin_nc"/>
</dbReference>
<dbReference type="Pfam" id="PF04454">
    <property type="entry name" value="Linocin_M18"/>
    <property type="match status" value="1"/>
</dbReference>
<dbReference type="OrthoDB" id="2922at2"/>
<dbReference type="Gene3D" id="3.30.2400.30">
    <property type="match status" value="1"/>
</dbReference>
<evidence type="ECO:0000256" key="3">
    <source>
        <dbReference type="ARBA" id="ARBA00033787"/>
    </source>
</evidence>
<proteinExistence type="inferred from homology"/>
<comment type="similarity">
    <text evidence="2">Belongs to the encapsulin family. Family 1 subfamily.</text>
</comment>
<gene>
    <name evidence="4" type="ORF">CVT23_14695</name>
</gene>
<organism evidence="4 5">
    <name type="scientific">Minwuia thermotolerans</name>
    <dbReference type="NCBI Taxonomy" id="2056226"/>
    <lineage>
        <taxon>Bacteria</taxon>
        <taxon>Pseudomonadati</taxon>
        <taxon>Pseudomonadota</taxon>
        <taxon>Alphaproteobacteria</taxon>
        <taxon>Minwuiales</taxon>
        <taxon>Minwuiaceae</taxon>
        <taxon>Minwuia</taxon>
    </lineage>
</organism>
<name>A0A2M9FZL2_9PROT</name>
<keyword evidence="5" id="KW-1185">Reference proteome</keyword>
<evidence type="ECO:0000313" key="4">
    <source>
        <dbReference type="EMBL" id="PJK28879.1"/>
    </source>
</evidence>
<dbReference type="AlphaFoldDB" id="A0A2M9FZL2"/>
<protein>
    <submittedName>
        <fullName evidence="4">Bacteriocin</fullName>
    </submittedName>
</protein>
<dbReference type="RefSeq" id="WP_109794984.1">
    <property type="nucleotide sequence ID" value="NZ_PHIG01000038.1"/>
</dbReference>
<dbReference type="PIRSF" id="PIRSF019254">
    <property type="entry name" value="CFP29"/>
    <property type="match status" value="1"/>
</dbReference>
<dbReference type="InterPro" id="IPR007544">
    <property type="entry name" value="ENCAP"/>
</dbReference>
<dbReference type="NCBIfam" id="NF041155">
    <property type="entry name" value="encap_f1"/>
    <property type="match status" value="1"/>
</dbReference>
<sequence length="270" mass="29045">MDDLKRNLAPITAEGWAEIDETAADTLKSVLAARRVVDFNGPLGYRHDAVATGRVTRLSEPVFEGVEARSREVLPMVELRVDFDIAMRELDDLARGAPDADIDSVIEAARSIAMAEDRMVFHGYGAAGVEGIMERAGDSVGPAPEDATAWPRVIAEGLDRLTAVGAHGPYALVVDSDLYTGLQSAVTTEGRRVLDHVQRLLEGPVIPCRSLDGGVLLSTRGGDFELFVGRDFAIGYSSHDAERVRLYIQETLTFRVIGDEAALSLPVAAG</sequence>
<dbReference type="GO" id="GO:0140737">
    <property type="term" value="C:encapsulin nanocompartment"/>
    <property type="evidence" value="ECO:0007669"/>
    <property type="project" value="UniProtKB-SubCell"/>
</dbReference>
<dbReference type="PANTHER" id="PTHR37165">
    <property type="entry name" value="PEPTIDASE U56 FAMILY"/>
    <property type="match status" value="1"/>
</dbReference>
<accession>A0A2M9FZL2</accession>
<evidence type="ECO:0000256" key="1">
    <source>
        <dbReference type="ARBA" id="ARBA00033738"/>
    </source>
</evidence>
<dbReference type="Proteomes" id="UP000229498">
    <property type="component" value="Unassembled WGS sequence"/>
</dbReference>
<reference evidence="4 5" key="1">
    <citation type="submission" date="2017-11" db="EMBL/GenBank/DDBJ databases">
        <title>Draft genome sequence of Rhizobiales bacterium SY3-13.</title>
        <authorList>
            <person name="Sun C."/>
        </authorList>
    </citation>
    <scope>NUCLEOTIDE SEQUENCE [LARGE SCALE GENOMIC DNA]</scope>
    <source>
        <strain evidence="4 5">SY3-13</strain>
    </source>
</reference>
<dbReference type="Gene3D" id="3.30.2320.10">
    <property type="entry name" value="hypothetical protein PF0899 domain"/>
    <property type="match status" value="1"/>
</dbReference>
<dbReference type="SUPFAM" id="SSF56563">
    <property type="entry name" value="Major capsid protein gp5"/>
    <property type="match status" value="1"/>
</dbReference>
<evidence type="ECO:0000256" key="2">
    <source>
        <dbReference type="ARBA" id="ARBA00033743"/>
    </source>
</evidence>
<dbReference type="PANTHER" id="PTHR37165:SF1">
    <property type="entry name" value="TYPE 1 ENCAPSULIN SHELL PROTEIN"/>
    <property type="match status" value="1"/>
</dbReference>
<comment type="caution">
    <text evidence="4">The sequence shown here is derived from an EMBL/GenBank/DDBJ whole genome shotgun (WGS) entry which is preliminary data.</text>
</comment>